<dbReference type="AlphaFoldDB" id="A0AAV0GPC4"/>
<dbReference type="PANTHER" id="PTHR10426">
    <property type="entry name" value="STRICTOSIDINE SYNTHASE-RELATED"/>
    <property type="match status" value="1"/>
</dbReference>
<evidence type="ECO:0000256" key="5">
    <source>
        <dbReference type="ARBA" id="ARBA00023180"/>
    </source>
</evidence>
<dbReference type="Gene3D" id="2.120.10.30">
    <property type="entry name" value="TolB, C-terminal domain"/>
    <property type="match status" value="1"/>
</dbReference>
<dbReference type="GO" id="GO:0016787">
    <property type="term" value="F:hydrolase activity"/>
    <property type="evidence" value="ECO:0007669"/>
    <property type="project" value="TreeGrafter"/>
</dbReference>
<comment type="caution">
    <text evidence="7">The sequence shown here is derived from an EMBL/GenBank/DDBJ whole genome shotgun (WGS) entry which is preliminary data.</text>
</comment>
<evidence type="ECO:0000313" key="7">
    <source>
        <dbReference type="EMBL" id="CAI0374569.1"/>
    </source>
</evidence>
<dbReference type="FunFam" id="2.120.10.30:FF:000032">
    <property type="entry name" value="Protein STRICTOSIDINE SYNTHASE-LIKE 13"/>
    <property type="match status" value="1"/>
</dbReference>
<comment type="similarity">
    <text evidence="2">Belongs to the strictosidine synthase family.</text>
</comment>
<name>A0AAV0GPC4_9ROSI</name>
<dbReference type="GO" id="GO:0005773">
    <property type="term" value="C:vacuole"/>
    <property type="evidence" value="ECO:0007669"/>
    <property type="project" value="UniProtKB-SubCell"/>
</dbReference>
<organism evidence="7 8">
    <name type="scientific">Linum tenue</name>
    <dbReference type="NCBI Taxonomy" id="586396"/>
    <lineage>
        <taxon>Eukaryota</taxon>
        <taxon>Viridiplantae</taxon>
        <taxon>Streptophyta</taxon>
        <taxon>Embryophyta</taxon>
        <taxon>Tracheophyta</taxon>
        <taxon>Spermatophyta</taxon>
        <taxon>Magnoliopsida</taxon>
        <taxon>eudicotyledons</taxon>
        <taxon>Gunneridae</taxon>
        <taxon>Pentapetalae</taxon>
        <taxon>rosids</taxon>
        <taxon>fabids</taxon>
        <taxon>Malpighiales</taxon>
        <taxon>Linaceae</taxon>
        <taxon>Linum</taxon>
    </lineage>
</organism>
<dbReference type="InterPro" id="IPR018119">
    <property type="entry name" value="Strictosidine_synth_cons-reg"/>
</dbReference>
<accession>A0AAV0GPC4</accession>
<dbReference type="EMBL" id="CAMGYJ010000002">
    <property type="protein sequence ID" value="CAI0374569.1"/>
    <property type="molecule type" value="Genomic_DNA"/>
</dbReference>
<dbReference type="SUPFAM" id="SSF63829">
    <property type="entry name" value="Calcium-dependent phosphotriesterase"/>
    <property type="match status" value="1"/>
</dbReference>
<keyword evidence="8" id="KW-1185">Reference proteome</keyword>
<keyword evidence="4" id="KW-0732">Signal</keyword>
<evidence type="ECO:0000259" key="6">
    <source>
        <dbReference type="Pfam" id="PF03088"/>
    </source>
</evidence>
<dbReference type="PANTHER" id="PTHR10426:SF79">
    <property type="entry name" value="PROTEIN STRICTOSIDINE SYNTHASE-LIKE 2"/>
    <property type="match status" value="1"/>
</dbReference>
<comment type="subcellular location">
    <subcellularLocation>
        <location evidence="1">Vacuole</location>
    </subcellularLocation>
</comment>
<feature type="domain" description="Strictosidine synthase conserved region" evidence="6">
    <location>
        <begin position="180"/>
        <end position="264"/>
    </location>
</feature>
<dbReference type="InterPro" id="IPR011042">
    <property type="entry name" value="6-blade_b-propeller_TolB-like"/>
</dbReference>
<evidence type="ECO:0000256" key="1">
    <source>
        <dbReference type="ARBA" id="ARBA00004116"/>
    </source>
</evidence>
<evidence type="ECO:0000313" key="8">
    <source>
        <dbReference type="Proteomes" id="UP001154282"/>
    </source>
</evidence>
<protein>
    <recommendedName>
        <fullName evidence="6">Strictosidine synthase conserved region domain-containing protein</fullName>
    </recommendedName>
</protein>
<keyword evidence="3" id="KW-0926">Vacuole</keyword>
<dbReference type="GO" id="GO:0012505">
    <property type="term" value="C:endomembrane system"/>
    <property type="evidence" value="ECO:0007669"/>
    <property type="project" value="TreeGrafter"/>
</dbReference>
<reference evidence="7" key="1">
    <citation type="submission" date="2022-08" db="EMBL/GenBank/DDBJ databases">
        <authorList>
            <person name="Gutierrez-Valencia J."/>
        </authorList>
    </citation>
    <scope>NUCLEOTIDE SEQUENCE</scope>
</reference>
<evidence type="ECO:0000256" key="3">
    <source>
        <dbReference type="ARBA" id="ARBA00022554"/>
    </source>
</evidence>
<dbReference type="Proteomes" id="UP001154282">
    <property type="component" value="Unassembled WGS sequence"/>
</dbReference>
<proteinExistence type="inferred from homology"/>
<sequence>MKPKLCLYFATATLAVAISSLILLLPPNLNNYGRHLINYYYNKPAGDRDNTAGRRRIEFVPLDDGSVGPESFAFGGGGVGPFTGVSGGRVVEWVEEERRWSEFAVTSPERYREGCDGLDPPQQEEMEHICGRPLGLSFRESNGDLYVADAYMGLLRVGPQGGLADRMVTRVDGAPLVFTNGLDVDQSSDVVYFTDSSSRFQRRMHLLIVITGDNTGRFMKYDPKTQQKTVLASNLMFPNGVALSHDGESILVVETTNCRVLKYGLQNGEMEVFAELDGYPDNIKRSPTRGYWVGLYSKRTTLLKWLVSNPWIGKSLVKLVPLGVIKRVKSMFMGSGNVGLGVRLSESGEVVEVFNKGGDGGDDCSEEFGSISEIMESDDGELWVGSVESPFAARVH</sequence>
<dbReference type="Pfam" id="PF03088">
    <property type="entry name" value="Str_synth"/>
    <property type="match status" value="1"/>
</dbReference>
<keyword evidence="5" id="KW-0325">Glycoprotein</keyword>
<evidence type="ECO:0000256" key="4">
    <source>
        <dbReference type="ARBA" id="ARBA00022729"/>
    </source>
</evidence>
<gene>
    <name evidence="7" type="ORF">LITE_LOCUS257</name>
</gene>
<evidence type="ECO:0000256" key="2">
    <source>
        <dbReference type="ARBA" id="ARBA00009191"/>
    </source>
</evidence>